<comment type="caution">
    <text evidence="1">The sequence shown here is derived from an EMBL/GenBank/DDBJ whole genome shotgun (WGS) entry which is preliminary data.</text>
</comment>
<proteinExistence type="predicted"/>
<accession>A0ABD3G7F6</accession>
<gene>
    <name evidence="1" type="ORF">V7S43_002364</name>
</gene>
<evidence type="ECO:0000313" key="2">
    <source>
        <dbReference type="Proteomes" id="UP001632037"/>
    </source>
</evidence>
<evidence type="ECO:0000313" key="1">
    <source>
        <dbReference type="EMBL" id="KAL3673069.1"/>
    </source>
</evidence>
<protein>
    <submittedName>
        <fullName evidence="1">Uncharacterized protein</fullName>
    </submittedName>
</protein>
<dbReference type="Proteomes" id="UP001632037">
    <property type="component" value="Unassembled WGS sequence"/>
</dbReference>
<reference evidence="1 2" key="1">
    <citation type="submission" date="2024-09" db="EMBL/GenBank/DDBJ databases">
        <title>Genome sequencing and assembly of Phytophthora oleae, isolate VK10A, causative agent of rot of olive drupes.</title>
        <authorList>
            <person name="Conti Taguali S."/>
            <person name="Riolo M."/>
            <person name="La Spada F."/>
            <person name="Cacciola S.O."/>
            <person name="Dionisio G."/>
        </authorList>
    </citation>
    <scope>NUCLEOTIDE SEQUENCE [LARGE SCALE GENOMIC DNA]</scope>
    <source>
        <strain evidence="1 2">VK10A</strain>
    </source>
</reference>
<dbReference type="AlphaFoldDB" id="A0ABD3G7F6"/>
<sequence>MHVLVTFSMDVRAANLGDILVCARFEPTRVAPLWPESLAGLAQDLGAPGPDDSQENRRLDIGENVTNLTEQSESSGDGWVRGERAIKQHQPNNTVLYVLNGGKSPKWLYRYDSSVTRTQREMTHHLVTYALRLQDNQSATVLARHTFPAFMLVSYSKRSVILLVASFNR</sequence>
<keyword evidence="2" id="KW-1185">Reference proteome</keyword>
<name>A0ABD3G7F6_9STRA</name>
<organism evidence="1 2">
    <name type="scientific">Phytophthora oleae</name>
    <dbReference type="NCBI Taxonomy" id="2107226"/>
    <lineage>
        <taxon>Eukaryota</taxon>
        <taxon>Sar</taxon>
        <taxon>Stramenopiles</taxon>
        <taxon>Oomycota</taxon>
        <taxon>Peronosporomycetes</taxon>
        <taxon>Peronosporales</taxon>
        <taxon>Peronosporaceae</taxon>
        <taxon>Phytophthora</taxon>
    </lineage>
</organism>
<dbReference type="EMBL" id="JBIMZQ010000003">
    <property type="protein sequence ID" value="KAL3673069.1"/>
    <property type="molecule type" value="Genomic_DNA"/>
</dbReference>